<dbReference type="VEuPathDB" id="FungiDB:EMCG_07673"/>
<accession>A0A0G2J599</accession>
<sequence length="74" mass="8530">MWYDLQPNNLLMGIDDKSVLAEYEKDELAYPVPREINKTDNPTLKQFANQDSHRVWAQANLDIGAVPDKEVVEK</sequence>
<dbReference type="Proteomes" id="UP000034164">
    <property type="component" value="Unassembled WGS sequence"/>
</dbReference>
<protein>
    <recommendedName>
        <fullName evidence="3">Protein kinase domain-containing protein</fullName>
    </recommendedName>
</protein>
<proteinExistence type="predicted"/>
<evidence type="ECO:0008006" key="3">
    <source>
        <dbReference type="Google" id="ProtNLM"/>
    </source>
</evidence>
<evidence type="ECO:0000313" key="1">
    <source>
        <dbReference type="EMBL" id="KKZ66559.1"/>
    </source>
</evidence>
<comment type="caution">
    <text evidence="1">The sequence shown here is derived from an EMBL/GenBank/DDBJ whole genome shotgun (WGS) entry which is preliminary data.</text>
</comment>
<organism evidence="1 2">
    <name type="scientific">[Emmonsia] crescens</name>
    <dbReference type="NCBI Taxonomy" id="73230"/>
    <lineage>
        <taxon>Eukaryota</taxon>
        <taxon>Fungi</taxon>
        <taxon>Dikarya</taxon>
        <taxon>Ascomycota</taxon>
        <taxon>Pezizomycotina</taxon>
        <taxon>Eurotiomycetes</taxon>
        <taxon>Eurotiomycetidae</taxon>
        <taxon>Onygenales</taxon>
        <taxon>Ajellomycetaceae</taxon>
        <taxon>Emergomyces</taxon>
    </lineage>
</organism>
<reference evidence="2" key="1">
    <citation type="journal article" date="2015" name="PLoS Genet.">
        <title>The dynamic genome and transcriptome of the human fungal pathogen Blastomyces and close relative Emmonsia.</title>
        <authorList>
            <person name="Munoz J.F."/>
            <person name="Gauthier G.M."/>
            <person name="Desjardins C.A."/>
            <person name="Gallo J.E."/>
            <person name="Holder J."/>
            <person name="Sullivan T.D."/>
            <person name="Marty A.J."/>
            <person name="Carmen J.C."/>
            <person name="Chen Z."/>
            <person name="Ding L."/>
            <person name="Gujja S."/>
            <person name="Magrini V."/>
            <person name="Misas E."/>
            <person name="Mitreva M."/>
            <person name="Priest M."/>
            <person name="Saif S."/>
            <person name="Whiston E.A."/>
            <person name="Young S."/>
            <person name="Zeng Q."/>
            <person name="Goldman W.E."/>
            <person name="Mardis E.R."/>
            <person name="Taylor J.W."/>
            <person name="McEwen J.G."/>
            <person name="Clay O.K."/>
            <person name="Klein B.S."/>
            <person name="Cuomo C.A."/>
        </authorList>
    </citation>
    <scope>NUCLEOTIDE SEQUENCE [LARGE SCALE GENOMIC DNA]</scope>
    <source>
        <strain evidence="2">UAMH 3008</strain>
    </source>
</reference>
<dbReference type="OrthoDB" id="2933464at2759"/>
<name>A0A0G2J599_9EURO</name>
<dbReference type="AlphaFoldDB" id="A0A0G2J599"/>
<gene>
    <name evidence="1" type="ORF">EMCG_07673</name>
</gene>
<dbReference type="EMBL" id="LCZI01000449">
    <property type="protein sequence ID" value="KKZ66559.1"/>
    <property type="molecule type" value="Genomic_DNA"/>
</dbReference>
<evidence type="ECO:0000313" key="2">
    <source>
        <dbReference type="Proteomes" id="UP000034164"/>
    </source>
</evidence>